<accession>A0A8J7UH44</accession>
<proteinExistence type="predicted"/>
<evidence type="ECO:0000313" key="3">
    <source>
        <dbReference type="Proteomes" id="UP000666240"/>
    </source>
</evidence>
<organism evidence="2 3">
    <name type="scientific">Tianweitania sediminis</name>
    <dbReference type="NCBI Taxonomy" id="1502156"/>
    <lineage>
        <taxon>Bacteria</taxon>
        <taxon>Pseudomonadati</taxon>
        <taxon>Pseudomonadota</taxon>
        <taxon>Alphaproteobacteria</taxon>
        <taxon>Hyphomicrobiales</taxon>
        <taxon>Phyllobacteriaceae</taxon>
        <taxon>Tianweitania</taxon>
    </lineage>
</organism>
<dbReference type="RefSeq" id="WP_209333400.1">
    <property type="nucleotide sequence ID" value="NZ_JAGIYY010000001.1"/>
</dbReference>
<feature type="region of interest" description="Disordered" evidence="1">
    <location>
        <begin position="233"/>
        <end position="272"/>
    </location>
</feature>
<sequence>MQRRLGSAQHTALIGGGLLLFSAAIFVSGQQIKAREAAPAFSVGDAVSETSDEDAAAMAEAAGIVDQDPAPTDDGGAVVFLDPAEEVASAATQPAAVDENWTEKLLYRPVPTAAGLLQAQGYNIELDGLTPLDPDERCTGSDGREWFCGAAARTQFRNFLRGRALSCAVPDEAPAAPVVTRCTVGGEDLGTWLAAQGWAHAEEGGPLAQLGEKAREAEHGIYGNKPALPPVVIEPGSAAPPPSFTGPALVAPNRTAPLREGNFPPPPSLPSQ</sequence>
<reference evidence="2" key="1">
    <citation type="submission" date="2021-03" db="EMBL/GenBank/DDBJ databases">
        <title>Genome sequencing and assembly of Tianweitania sediminis.</title>
        <authorList>
            <person name="Chhetri G."/>
        </authorList>
    </citation>
    <scope>NUCLEOTIDE SEQUENCE</scope>
    <source>
        <strain evidence="2">Z8</strain>
    </source>
</reference>
<evidence type="ECO:0000313" key="2">
    <source>
        <dbReference type="EMBL" id="MBP0437388.1"/>
    </source>
</evidence>
<keyword evidence="3" id="KW-1185">Reference proteome</keyword>
<dbReference type="Proteomes" id="UP000666240">
    <property type="component" value="Unassembled WGS sequence"/>
</dbReference>
<dbReference type="InterPro" id="IPR035437">
    <property type="entry name" value="SNase_OB-fold_sf"/>
</dbReference>
<evidence type="ECO:0000256" key="1">
    <source>
        <dbReference type="SAM" id="MobiDB-lite"/>
    </source>
</evidence>
<comment type="caution">
    <text evidence="2">The sequence shown here is derived from an EMBL/GenBank/DDBJ whole genome shotgun (WGS) entry which is preliminary data.</text>
</comment>
<dbReference type="EMBL" id="JAGIYY010000001">
    <property type="protein sequence ID" value="MBP0437388.1"/>
    <property type="molecule type" value="Genomic_DNA"/>
</dbReference>
<name>A0A8J7UH44_9HYPH</name>
<protein>
    <submittedName>
        <fullName evidence="2">Thermonuclease family protein</fullName>
    </submittedName>
</protein>
<gene>
    <name evidence="2" type="ORF">J5Y06_01825</name>
</gene>
<dbReference type="SUPFAM" id="SSF50199">
    <property type="entry name" value="Staphylococcal nuclease"/>
    <property type="match status" value="1"/>
</dbReference>
<feature type="compositionally biased region" description="Pro residues" evidence="1">
    <location>
        <begin position="263"/>
        <end position="272"/>
    </location>
</feature>
<dbReference type="AlphaFoldDB" id="A0A8J7UH44"/>